<gene>
    <name evidence="5" type="ORF">HUW48_18925</name>
</gene>
<feature type="domain" description="Type I restriction modification DNA specificity" evidence="4">
    <location>
        <begin position="108"/>
        <end position="267"/>
    </location>
</feature>
<dbReference type="Pfam" id="PF01420">
    <property type="entry name" value="Methylase_S"/>
    <property type="match status" value="2"/>
</dbReference>
<dbReference type="GO" id="GO:0004519">
    <property type="term" value="F:endonuclease activity"/>
    <property type="evidence" value="ECO:0007669"/>
    <property type="project" value="UniProtKB-KW"/>
</dbReference>
<sequence length="288" mass="32980">MQPKKDIAFPSFLAYNFITSNTRNKFIKRGKTTTMTTIGQEDIASVEINIPSLLEQQKIASFLSAVDEKLQALKKKKSLLEQYKKGVMQKIFFQEIRFKDDNGKDFPDWEEKLVGEVIEFINGKAHENDIDINGKYIVVNSKFVSTEGRIKKFSNKQILSLFKNDIVLVMSDVPNGKALAKCYLIDNDNTYTLNQRICALREDKCNNAFLIYLINRNDYYLSFDSGVGQTNLRKEDVLNCPLIIPSSLVKQTKIADFLSAIDAKINHCQTQIVKTEQFKKGLLQQMFC</sequence>
<comment type="similarity">
    <text evidence="1">Belongs to the type-I restriction system S methylase family.</text>
</comment>
<dbReference type="EMBL" id="CP055153">
    <property type="protein sequence ID" value="QMU29972.1"/>
    <property type="molecule type" value="Genomic_DNA"/>
</dbReference>
<evidence type="ECO:0000256" key="2">
    <source>
        <dbReference type="ARBA" id="ARBA00022747"/>
    </source>
</evidence>
<dbReference type="GO" id="GO:0009307">
    <property type="term" value="P:DNA restriction-modification system"/>
    <property type="evidence" value="ECO:0007669"/>
    <property type="project" value="UniProtKB-KW"/>
</dbReference>
<feature type="domain" description="Type I restriction modification DNA specificity" evidence="4">
    <location>
        <begin position="2"/>
        <end position="81"/>
    </location>
</feature>
<dbReference type="PANTHER" id="PTHR30408">
    <property type="entry name" value="TYPE-1 RESTRICTION ENZYME ECOKI SPECIFICITY PROTEIN"/>
    <property type="match status" value="1"/>
</dbReference>
<dbReference type="AlphaFoldDB" id="A0A7L7LAV8"/>
<reference evidence="5 6" key="1">
    <citation type="submission" date="2020-08" db="EMBL/GenBank/DDBJ databases">
        <title>Adhaeribacter dokdonensis sp. nov., isolated from the rhizosphere of Elymus tsukushiensis, a plant native to the Dokdo Islands, Republic of Korea.</title>
        <authorList>
            <person name="Ghim S.Y."/>
        </authorList>
    </citation>
    <scope>NUCLEOTIDE SEQUENCE [LARGE SCALE GENOMIC DNA]</scope>
    <source>
        <strain evidence="5 6">KUDC8001</strain>
    </source>
</reference>
<dbReference type="InterPro" id="IPR052021">
    <property type="entry name" value="Type-I_RS_S_subunit"/>
</dbReference>
<dbReference type="GO" id="GO:0003677">
    <property type="term" value="F:DNA binding"/>
    <property type="evidence" value="ECO:0007669"/>
    <property type="project" value="UniProtKB-KW"/>
</dbReference>
<dbReference type="SUPFAM" id="SSF116734">
    <property type="entry name" value="DNA methylase specificity domain"/>
    <property type="match status" value="2"/>
</dbReference>
<evidence type="ECO:0000313" key="6">
    <source>
        <dbReference type="Proteomes" id="UP000514509"/>
    </source>
</evidence>
<keyword evidence="6" id="KW-1185">Reference proteome</keyword>
<name>A0A7L7LAV8_9BACT</name>
<dbReference type="Proteomes" id="UP000514509">
    <property type="component" value="Chromosome"/>
</dbReference>
<proteinExistence type="inferred from homology"/>
<dbReference type="Gene3D" id="3.90.220.20">
    <property type="entry name" value="DNA methylase specificity domains"/>
    <property type="match status" value="2"/>
</dbReference>
<keyword evidence="2" id="KW-0680">Restriction system</keyword>
<dbReference type="KEGG" id="add:HUW48_18925"/>
<dbReference type="InterPro" id="IPR044946">
    <property type="entry name" value="Restrct_endonuc_typeI_TRD_sf"/>
</dbReference>
<evidence type="ECO:0000256" key="1">
    <source>
        <dbReference type="ARBA" id="ARBA00010923"/>
    </source>
</evidence>
<dbReference type="InterPro" id="IPR000055">
    <property type="entry name" value="Restrct_endonuc_typeI_TRD"/>
</dbReference>
<keyword evidence="5" id="KW-0255">Endonuclease</keyword>
<organism evidence="5 6">
    <name type="scientific">Adhaeribacter radiodurans</name>
    <dbReference type="NCBI Taxonomy" id="2745197"/>
    <lineage>
        <taxon>Bacteria</taxon>
        <taxon>Pseudomonadati</taxon>
        <taxon>Bacteroidota</taxon>
        <taxon>Cytophagia</taxon>
        <taxon>Cytophagales</taxon>
        <taxon>Hymenobacteraceae</taxon>
        <taxon>Adhaeribacter</taxon>
    </lineage>
</organism>
<evidence type="ECO:0000256" key="3">
    <source>
        <dbReference type="ARBA" id="ARBA00023125"/>
    </source>
</evidence>
<evidence type="ECO:0000313" key="5">
    <source>
        <dbReference type="EMBL" id="QMU29972.1"/>
    </source>
</evidence>
<dbReference type="REBASE" id="436042">
    <property type="entry name" value="S.Asp8001ORF18940P"/>
</dbReference>
<keyword evidence="5" id="KW-0378">Hydrolase</keyword>
<protein>
    <submittedName>
        <fullName evidence="5">Restriction endonuclease subunit S</fullName>
    </submittedName>
</protein>
<evidence type="ECO:0000259" key="4">
    <source>
        <dbReference type="Pfam" id="PF01420"/>
    </source>
</evidence>
<dbReference type="PANTHER" id="PTHR30408:SF12">
    <property type="entry name" value="TYPE I RESTRICTION ENZYME MJAVIII SPECIFICITY SUBUNIT"/>
    <property type="match status" value="1"/>
</dbReference>
<keyword evidence="3" id="KW-0238">DNA-binding</keyword>
<accession>A0A7L7LAV8</accession>
<keyword evidence="5" id="KW-0540">Nuclease</keyword>